<organism evidence="1 2">
    <name type="scientific">Trichinella nativa</name>
    <dbReference type="NCBI Taxonomy" id="6335"/>
    <lineage>
        <taxon>Eukaryota</taxon>
        <taxon>Metazoa</taxon>
        <taxon>Ecdysozoa</taxon>
        <taxon>Nematoda</taxon>
        <taxon>Enoplea</taxon>
        <taxon>Dorylaimia</taxon>
        <taxon>Trichinellida</taxon>
        <taxon>Trichinellidae</taxon>
        <taxon>Trichinella</taxon>
    </lineage>
</organism>
<name>A0A0V1LUD9_9BILA</name>
<reference evidence="1 2" key="1">
    <citation type="submission" date="2015-05" db="EMBL/GenBank/DDBJ databases">
        <title>Evolution of Trichinella species and genotypes.</title>
        <authorList>
            <person name="Korhonen P.K."/>
            <person name="Edoardo P."/>
            <person name="Giuseppe L.R."/>
            <person name="Gasser R.B."/>
        </authorList>
    </citation>
    <scope>NUCLEOTIDE SEQUENCE [LARGE SCALE GENOMIC DNA]</scope>
    <source>
        <strain evidence="1">ISS10</strain>
    </source>
</reference>
<comment type="caution">
    <text evidence="1">The sequence shown here is derived from an EMBL/GenBank/DDBJ whole genome shotgun (WGS) entry which is preliminary data.</text>
</comment>
<protein>
    <submittedName>
        <fullName evidence="1">Uncharacterized protein</fullName>
    </submittedName>
</protein>
<gene>
    <name evidence="1" type="ORF">T02_2702</name>
</gene>
<proteinExistence type="predicted"/>
<evidence type="ECO:0000313" key="2">
    <source>
        <dbReference type="Proteomes" id="UP000054721"/>
    </source>
</evidence>
<accession>A0A0V1LUD9</accession>
<sequence>MGYQLSICDPLSRTQMRHSNLNSQIKFCQLMANFSNISFNKYRREAIHHLNTLLILWQESELRTNKQLIHATSTNQDATSEYLYG</sequence>
<dbReference type="Proteomes" id="UP000054721">
    <property type="component" value="Unassembled WGS sequence"/>
</dbReference>
<dbReference type="AlphaFoldDB" id="A0A0V1LUD9"/>
<keyword evidence="2" id="KW-1185">Reference proteome</keyword>
<evidence type="ECO:0000313" key="1">
    <source>
        <dbReference type="EMBL" id="KRZ63083.1"/>
    </source>
</evidence>
<dbReference type="EMBL" id="JYDW01000003">
    <property type="protein sequence ID" value="KRZ63083.1"/>
    <property type="molecule type" value="Genomic_DNA"/>
</dbReference>